<dbReference type="RefSeq" id="WP_131448721.1">
    <property type="nucleotide sequence ID" value="NZ_SJZI01000042.1"/>
</dbReference>
<dbReference type="AlphaFoldDB" id="A0A4R1BAM2"/>
<dbReference type="OrthoDB" id="1115963at2"/>
<dbReference type="EMBL" id="SJZI01000042">
    <property type="protein sequence ID" value="TCJ14015.1"/>
    <property type="molecule type" value="Genomic_DNA"/>
</dbReference>
<keyword evidence="2" id="KW-1185">Reference proteome</keyword>
<sequence>MNPIKPLNKRQECQFNMVQTTVSVFNEYARVVTTIAALRRHAARLGQLKESIAEMAGLRIGGGGAAGTKEGYRKQVEEALGEVSGLLLSLANEGGDNSLKALVSFAPSYLQSVRDGELPILARRILVEARGREAVLTSDWGMDAQTLTDLEANIGRFDESSPAPQRAIQHRAASTVTLKDLFSQVNILLHESLDPLMRGLRKKHPELFAAYTAARVIRDNPTRPAATPAAGTTGAA</sequence>
<organism evidence="1 2">
    <name type="scientific">Flaviaesturariibacter flavus</name>
    <dbReference type="NCBI Taxonomy" id="2502780"/>
    <lineage>
        <taxon>Bacteria</taxon>
        <taxon>Pseudomonadati</taxon>
        <taxon>Bacteroidota</taxon>
        <taxon>Chitinophagia</taxon>
        <taxon>Chitinophagales</taxon>
        <taxon>Chitinophagaceae</taxon>
        <taxon>Flaviaestuariibacter</taxon>
    </lineage>
</organism>
<reference evidence="1 2" key="1">
    <citation type="submission" date="2019-03" db="EMBL/GenBank/DDBJ databases">
        <authorList>
            <person name="Kim M.K.M."/>
        </authorList>
    </citation>
    <scope>NUCLEOTIDE SEQUENCE [LARGE SCALE GENOMIC DNA]</scope>
    <source>
        <strain evidence="1 2">17J68-12</strain>
    </source>
</reference>
<accession>A0A4R1BAM2</accession>
<name>A0A4R1BAM2_9BACT</name>
<evidence type="ECO:0000313" key="1">
    <source>
        <dbReference type="EMBL" id="TCJ14015.1"/>
    </source>
</evidence>
<protein>
    <submittedName>
        <fullName evidence="1">Uncharacterized protein</fullName>
    </submittedName>
</protein>
<dbReference type="Proteomes" id="UP000295334">
    <property type="component" value="Unassembled WGS sequence"/>
</dbReference>
<evidence type="ECO:0000313" key="2">
    <source>
        <dbReference type="Proteomes" id="UP000295334"/>
    </source>
</evidence>
<proteinExistence type="predicted"/>
<comment type="caution">
    <text evidence="1">The sequence shown here is derived from an EMBL/GenBank/DDBJ whole genome shotgun (WGS) entry which is preliminary data.</text>
</comment>
<gene>
    <name evidence="1" type="ORF">EPD60_08345</name>
</gene>